<dbReference type="Proteomes" id="UP000287239">
    <property type="component" value="Unassembled WGS sequence"/>
</dbReference>
<organism evidence="1 2">
    <name type="scientific">Vagococcus salmoninarum</name>
    <dbReference type="NCBI Taxonomy" id="2739"/>
    <lineage>
        <taxon>Bacteria</taxon>
        <taxon>Bacillati</taxon>
        <taxon>Bacillota</taxon>
        <taxon>Bacilli</taxon>
        <taxon>Lactobacillales</taxon>
        <taxon>Enterococcaceae</taxon>
        <taxon>Vagococcus</taxon>
    </lineage>
</organism>
<dbReference type="OrthoDB" id="3173400at2"/>
<dbReference type="AlphaFoldDB" id="A0A429ZM06"/>
<dbReference type="InterPro" id="IPR011256">
    <property type="entry name" value="Reg_factor_effector_dom_sf"/>
</dbReference>
<reference evidence="1 2" key="1">
    <citation type="submission" date="2017-05" db="EMBL/GenBank/DDBJ databases">
        <title>Vagococcus spp. assemblies.</title>
        <authorList>
            <person name="Gulvik C.A."/>
        </authorList>
    </citation>
    <scope>NUCLEOTIDE SEQUENCE [LARGE SCALE GENOMIC DNA]</scope>
    <source>
        <strain evidence="1 2">NCFB 2777</strain>
    </source>
</reference>
<dbReference type="RefSeq" id="WP_126780335.1">
    <property type="nucleotide sequence ID" value="NZ_CAUQJP010000021.1"/>
</dbReference>
<evidence type="ECO:0008006" key="3">
    <source>
        <dbReference type="Google" id="ProtNLM"/>
    </source>
</evidence>
<name>A0A429ZM06_9ENTE</name>
<dbReference type="Gene3D" id="3.20.80.10">
    <property type="entry name" value="Regulatory factor, effector binding domain"/>
    <property type="match status" value="1"/>
</dbReference>
<evidence type="ECO:0000313" key="2">
    <source>
        <dbReference type="Proteomes" id="UP000287239"/>
    </source>
</evidence>
<evidence type="ECO:0000313" key="1">
    <source>
        <dbReference type="EMBL" id="RST94696.1"/>
    </source>
</evidence>
<accession>A0A429ZM06</accession>
<comment type="caution">
    <text evidence="1">The sequence shown here is derived from an EMBL/GenBank/DDBJ whole genome shotgun (WGS) entry which is preliminary data.</text>
</comment>
<dbReference type="PANTHER" id="PTHR36444:SF2">
    <property type="entry name" value="TRANSCRIPTIONAL REGULATOR PROTEIN YOBU-RELATED"/>
    <property type="match status" value="1"/>
</dbReference>
<proteinExistence type="predicted"/>
<dbReference type="EMBL" id="NGJU01000013">
    <property type="protein sequence ID" value="RST94696.1"/>
    <property type="molecule type" value="Genomic_DNA"/>
</dbReference>
<dbReference type="GeneID" id="98568534"/>
<protein>
    <recommendedName>
        <fullName evidence="3">Integron-associated effector binding protein domain-containing protein</fullName>
    </recommendedName>
</protein>
<dbReference type="InterPro" id="IPR053182">
    <property type="entry name" value="YobU-like_regulator"/>
</dbReference>
<sequence length="132" mass="15410">MELTIIEKIRTNNFTEALVAEKIMTLWQTALNKLSEKPEVIYALYDNYQSDYRGDYDLSIAWSGNQAKGTKEINPNKNYREFLVDPELEQGVFVKWQEIWALEEAGLLVRAYGTDYEIYDNQGNISIFIEIK</sequence>
<dbReference type="PANTHER" id="PTHR36444">
    <property type="entry name" value="TRANSCRIPTIONAL REGULATOR PROTEIN YOBU-RELATED"/>
    <property type="match status" value="1"/>
</dbReference>
<keyword evidence="2" id="KW-1185">Reference proteome</keyword>
<gene>
    <name evidence="1" type="ORF">CBF35_09130</name>
</gene>